<feature type="transmembrane region" description="Helical" evidence="1">
    <location>
        <begin position="602"/>
        <end position="624"/>
    </location>
</feature>
<keyword evidence="3" id="KW-1185">Reference proteome</keyword>
<keyword evidence="1" id="KW-0472">Membrane</keyword>
<feature type="transmembrane region" description="Helical" evidence="1">
    <location>
        <begin position="675"/>
        <end position="702"/>
    </location>
</feature>
<gene>
    <name evidence="2" type="ORF">FPQ13_03205</name>
</gene>
<accession>A0A556PQS2</accession>
<feature type="transmembrane region" description="Helical" evidence="1">
    <location>
        <begin position="800"/>
        <end position="820"/>
    </location>
</feature>
<name>A0A556PQS2_9BACI</name>
<evidence type="ECO:0000256" key="1">
    <source>
        <dbReference type="SAM" id="Phobius"/>
    </source>
</evidence>
<evidence type="ECO:0000313" key="3">
    <source>
        <dbReference type="Proteomes" id="UP000316425"/>
    </source>
</evidence>
<sequence length="829" mass="93821">MIRMIFKRIFNRKFSSIFTIIAMTCVFVLIPLGIQYAQQSKLAVEQTIEEHGRGLYDILVRPKDSRTPIEHELGVVEANYIGDSSGGISIKEWEDIKNSEDVEIAAPVASVGYFTGNTNSVGLPLLESPAKIEWTYYTSDGMNNYALDDPFTFYYMDGKEREYFDFIVKPEDLQPDGKMIGFMGAKLPRNYYLLTGIDIESEGKLTGIDYTDLNKYKDIESLLEMDREELDHETTLLIQSLKFRGIPELIPVIQRSDLNLSLYFELNVENLSLSLPEFKGKYNLDSHENLMSLYNENDDEMINQMIDELNETPVLSKEEHLIDLSEYQSPFNGNYVEITNEYTVKWGEGGSLTNDTSLYYTASKVDYQINGKGVNVPIIEDGSPPSYKRVEQKGESYFEAENFEVPFMLWQTGTFSPQKDEGQLVSSPLGIYTTKEVRTKDGTELTPTTKPGSFISQPAAGVTTIEAAEFIKGDKPIDAIRLKVADIDSYNQEAQEKINQVAIDLLEEGYEVDIVAGSSFQQVEMNVEGIGQVTAPWTTLGTAQSLVDGWNYLAVVSIILFAVFGIIWYISKLFYEKNQFAEENDILSKLGWSKNKIKLRNFLEQLTLVTVAFLISIGLLMILVEQINQSHVLSLIGLWAILSLLILAVFNYNSKPSIRVEPYRFIPSLLHYRHLILPVICILIISTILIVIQMTSLVSTFIEARQTTLGTFAMDTVQTMQLLILLATFGIAIISISESFKALMLERKNELTMYHVVGWSKKMIQKHIRNELTLWAGFAYMIGGSISCAVLLYLDFSLSWIIMSVATVFLLFVVLFMLLIKTSKSYLNI</sequence>
<organism evidence="2 3">
    <name type="scientific">Allobacillus salarius</name>
    <dbReference type="NCBI Taxonomy" id="1955272"/>
    <lineage>
        <taxon>Bacteria</taxon>
        <taxon>Bacillati</taxon>
        <taxon>Bacillota</taxon>
        <taxon>Bacilli</taxon>
        <taxon>Bacillales</taxon>
        <taxon>Bacillaceae</taxon>
        <taxon>Allobacillus</taxon>
    </lineage>
</organism>
<keyword evidence="1" id="KW-0812">Transmembrane</keyword>
<comment type="caution">
    <text evidence="2">The sequence shown here is derived from an EMBL/GenBank/DDBJ whole genome shotgun (WGS) entry which is preliminary data.</text>
</comment>
<dbReference type="EMBL" id="VMHE01000003">
    <property type="protein sequence ID" value="TSJ66714.1"/>
    <property type="molecule type" value="Genomic_DNA"/>
</dbReference>
<feature type="transmembrane region" description="Helical" evidence="1">
    <location>
        <begin position="636"/>
        <end position="654"/>
    </location>
</feature>
<feature type="transmembrane region" description="Helical" evidence="1">
    <location>
        <begin position="772"/>
        <end position="794"/>
    </location>
</feature>
<reference evidence="2 3" key="1">
    <citation type="submission" date="2019-07" db="EMBL/GenBank/DDBJ databases">
        <title>Allobacillus sp. nov. SKP isolated from shrimp paste of Euphausiacea.</title>
        <authorList>
            <person name="Kanchanasin P."/>
            <person name="Tanasupawat S."/>
            <person name="Shi W."/>
            <person name="Wu L."/>
            <person name="Ma J."/>
        </authorList>
    </citation>
    <scope>NUCLEOTIDE SEQUENCE [LARGE SCALE GENOMIC DNA]</scope>
    <source>
        <strain evidence="2 3">SKP4-8</strain>
    </source>
</reference>
<proteinExistence type="predicted"/>
<feature type="transmembrane region" description="Helical" evidence="1">
    <location>
        <begin position="550"/>
        <end position="570"/>
    </location>
</feature>
<evidence type="ECO:0008006" key="4">
    <source>
        <dbReference type="Google" id="ProtNLM"/>
    </source>
</evidence>
<dbReference type="Proteomes" id="UP000316425">
    <property type="component" value="Unassembled WGS sequence"/>
</dbReference>
<feature type="transmembrane region" description="Helical" evidence="1">
    <location>
        <begin position="722"/>
        <end position="743"/>
    </location>
</feature>
<protein>
    <recommendedName>
        <fullName evidence="4">ABC transporter permease</fullName>
    </recommendedName>
</protein>
<keyword evidence="1" id="KW-1133">Transmembrane helix</keyword>
<dbReference type="AlphaFoldDB" id="A0A556PQS2"/>
<dbReference type="OrthoDB" id="3268975at2"/>
<evidence type="ECO:0000313" key="2">
    <source>
        <dbReference type="EMBL" id="TSJ66714.1"/>
    </source>
</evidence>
<dbReference type="RefSeq" id="WP_144087878.1">
    <property type="nucleotide sequence ID" value="NZ_VMHE01000003.1"/>
</dbReference>